<organism evidence="3">
    <name type="scientific">uncultured Gemmatimonadota bacterium</name>
    <dbReference type="NCBI Taxonomy" id="203437"/>
    <lineage>
        <taxon>Bacteria</taxon>
        <taxon>Pseudomonadati</taxon>
        <taxon>Gemmatimonadota</taxon>
        <taxon>environmental samples</taxon>
    </lineage>
</organism>
<evidence type="ECO:0000259" key="2">
    <source>
        <dbReference type="PROSITE" id="PS50206"/>
    </source>
</evidence>
<dbReference type="AlphaFoldDB" id="A0A6J4N7I4"/>
<protein>
    <submittedName>
        <fullName evidence="3">MBL-fold metallo-hydrolase superfamily</fullName>
    </submittedName>
</protein>
<dbReference type="SUPFAM" id="SSF56281">
    <property type="entry name" value="Metallo-hydrolase/oxidoreductase"/>
    <property type="match status" value="1"/>
</dbReference>
<dbReference type="InterPro" id="IPR036873">
    <property type="entry name" value="Rhodanese-like_dom_sf"/>
</dbReference>
<dbReference type="SMART" id="SM00849">
    <property type="entry name" value="Lactamase_B"/>
    <property type="match status" value="1"/>
</dbReference>
<dbReference type="SUPFAM" id="SSF52821">
    <property type="entry name" value="Rhodanese/Cell cycle control phosphatase"/>
    <property type="match status" value="2"/>
</dbReference>
<dbReference type="CDD" id="cd07724">
    <property type="entry name" value="POD-like_MBL-fold"/>
    <property type="match status" value="1"/>
</dbReference>
<dbReference type="Gene3D" id="3.60.15.10">
    <property type="entry name" value="Ribonuclease Z/Hydroxyacylglutathione hydrolase-like"/>
    <property type="match status" value="1"/>
</dbReference>
<reference evidence="3" key="1">
    <citation type="submission" date="2020-02" db="EMBL/GenBank/DDBJ databases">
        <authorList>
            <person name="Meier V. D."/>
        </authorList>
    </citation>
    <scope>NUCLEOTIDE SEQUENCE</scope>
    <source>
        <strain evidence="3">AVDCRST_MAG89</strain>
    </source>
</reference>
<dbReference type="GO" id="GO:0070813">
    <property type="term" value="P:hydrogen sulfide metabolic process"/>
    <property type="evidence" value="ECO:0007669"/>
    <property type="project" value="TreeGrafter"/>
</dbReference>
<dbReference type="InterPro" id="IPR044528">
    <property type="entry name" value="POD-like_MBL-fold"/>
</dbReference>
<dbReference type="InterPro" id="IPR051682">
    <property type="entry name" value="Mito_Persulfide_Diox"/>
</dbReference>
<dbReference type="PROSITE" id="PS50206">
    <property type="entry name" value="RHODANESE_3"/>
    <property type="match status" value="2"/>
</dbReference>
<dbReference type="FunFam" id="3.40.250.10:FF:000049">
    <property type="entry name" value="Phage shock protein E"/>
    <property type="match status" value="1"/>
</dbReference>
<name>A0A6J4N7I4_9BACT</name>
<dbReference type="Pfam" id="PF00753">
    <property type="entry name" value="Lactamase_B"/>
    <property type="match status" value="1"/>
</dbReference>
<dbReference type="PANTHER" id="PTHR43084">
    <property type="entry name" value="PERSULFIDE DIOXYGENASE ETHE1"/>
    <property type="match status" value="1"/>
</dbReference>
<dbReference type="GO" id="GO:0050313">
    <property type="term" value="F:sulfur dioxygenase activity"/>
    <property type="evidence" value="ECO:0007669"/>
    <property type="project" value="InterPro"/>
</dbReference>
<dbReference type="EMBL" id="CADCTV010001105">
    <property type="protein sequence ID" value="CAA9379569.1"/>
    <property type="molecule type" value="Genomic_DNA"/>
</dbReference>
<dbReference type="InterPro" id="IPR036866">
    <property type="entry name" value="RibonucZ/Hydroxyglut_hydro"/>
</dbReference>
<proteinExistence type="predicted"/>
<dbReference type="Gene3D" id="3.40.250.10">
    <property type="entry name" value="Rhodanese-like domain"/>
    <property type="match status" value="2"/>
</dbReference>
<dbReference type="GO" id="GO:0006749">
    <property type="term" value="P:glutathione metabolic process"/>
    <property type="evidence" value="ECO:0007669"/>
    <property type="project" value="InterPro"/>
</dbReference>
<dbReference type="CDD" id="cd00158">
    <property type="entry name" value="RHOD"/>
    <property type="match status" value="1"/>
</dbReference>
<feature type="domain" description="Rhodanese" evidence="2">
    <location>
        <begin position="279"/>
        <end position="373"/>
    </location>
</feature>
<dbReference type="SMART" id="SM00450">
    <property type="entry name" value="RHOD"/>
    <property type="match status" value="2"/>
</dbReference>
<accession>A0A6J4N7I4</accession>
<dbReference type="PANTHER" id="PTHR43084:SF1">
    <property type="entry name" value="PERSULFIDE DIOXYGENASE ETHE1, MITOCHONDRIAL"/>
    <property type="match status" value="1"/>
</dbReference>
<keyword evidence="1" id="KW-0479">Metal-binding</keyword>
<dbReference type="GO" id="GO:0046872">
    <property type="term" value="F:metal ion binding"/>
    <property type="evidence" value="ECO:0007669"/>
    <property type="project" value="UniProtKB-KW"/>
</dbReference>
<dbReference type="FunFam" id="3.60.15.10:FF:000030">
    <property type="entry name" value="Metallo-beta-lactamase family protein"/>
    <property type="match status" value="1"/>
</dbReference>
<feature type="domain" description="Rhodanese" evidence="2">
    <location>
        <begin position="387"/>
        <end position="475"/>
    </location>
</feature>
<dbReference type="InterPro" id="IPR001279">
    <property type="entry name" value="Metallo-B-lactamas"/>
</dbReference>
<dbReference type="InterPro" id="IPR001763">
    <property type="entry name" value="Rhodanese-like_dom"/>
</dbReference>
<gene>
    <name evidence="3" type="ORF">AVDCRST_MAG89-5264</name>
</gene>
<dbReference type="Pfam" id="PF00581">
    <property type="entry name" value="Rhodanese"/>
    <property type="match status" value="2"/>
</dbReference>
<evidence type="ECO:0000313" key="3">
    <source>
        <dbReference type="EMBL" id="CAA9379569.1"/>
    </source>
</evidence>
<evidence type="ECO:0000256" key="1">
    <source>
        <dbReference type="ARBA" id="ARBA00022723"/>
    </source>
</evidence>
<keyword evidence="3" id="KW-0378">Hydrolase</keyword>
<dbReference type="GO" id="GO:0016787">
    <property type="term" value="F:hydrolase activity"/>
    <property type="evidence" value="ECO:0007669"/>
    <property type="project" value="UniProtKB-KW"/>
</dbReference>
<sequence>MIVKRFYDEKLAQASYLIGCGATGDALVVDPNRDVEQYVRAAEAEKLRVTAVTETHIHADYVSGSRELASRTGARLYLSAEGGEDWQYAFAGGDGATLVRDGDRLSVGNVRVTVLHTPGHTPEHLSFLITDAAAADRPIAAVTGDFIFVGDVGRPDLLEKAAGVAGTMEAGARSLFASLRRFRAEQPDWLQIWPGHGAGSACGKGMSAIPHSTLGYEKLFNWAVSEENEDAFVRTVLAGQPEPPKYFAQMKRINREGPALLNGFPRPARMQADALAAVLEAGATVVDTRSTDAFGQGHVPGTINIPFNKSFSTWAGSLVPFGQPFYLLMADESGAAVAEAARDLAMIGLDEVAGWFGSDAVAAWAGAGRPMERIPQITAAELRARMEAGDVEVIDVRGRAEWDAGHLPSVPNVPLGYLPDRLDEVPTGKPVVLQCQGGARSAIAASVLQARGIGDVVNLAGGYQAWHAAGLPVEKPEADLVPA</sequence>